<keyword evidence="1" id="KW-0012">Acyltransferase</keyword>
<dbReference type="PANTHER" id="PTHR43881:SF5">
    <property type="entry name" value="GAMMA-GLUTAMYLTRANSPEPTIDASE"/>
    <property type="match status" value="1"/>
</dbReference>
<dbReference type="InterPro" id="IPR052896">
    <property type="entry name" value="GGT-like_enzyme"/>
</dbReference>
<comment type="caution">
    <text evidence="1">The sequence shown here is derived from an EMBL/GenBank/DDBJ whole genome shotgun (WGS) entry which is preliminary data.</text>
</comment>
<protein>
    <submittedName>
        <fullName evidence="1">Gamma-glutamyltransferase</fullName>
        <ecNumber evidence="1">2.3.2.2</ecNumber>
    </submittedName>
</protein>
<evidence type="ECO:0000313" key="2">
    <source>
        <dbReference type="Proteomes" id="UP000677812"/>
    </source>
</evidence>
<organism evidence="1 2">
    <name type="scientific">Neokomagataea anthophila</name>
    <dbReference type="NCBI Taxonomy" id="2826925"/>
    <lineage>
        <taxon>Bacteria</taxon>
        <taxon>Pseudomonadati</taxon>
        <taxon>Pseudomonadota</taxon>
        <taxon>Alphaproteobacteria</taxon>
        <taxon>Acetobacterales</taxon>
        <taxon>Acetobacteraceae</taxon>
        <taxon>Neokomagataea</taxon>
    </lineage>
</organism>
<dbReference type="InterPro" id="IPR029055">
    <property type="entry name" value="Ntn_hydrolases_N"/>
</dbReference>
<dbReference type="PANTHER" id="PTHR43881">
    <property type="entry name" value="GAMMA-GLUTAMYLTRANSPEPTIDASE (AFU_ORTHOLOGUE AFUA_4G13580)"/>
    <property type="match status" value="1"/>
</dbReference>
<accession>A0ABS5E950</accession>
<dbReference type="PRINTS" id="PR01210">
    <property type="entry name" value="GGTRANSPTASE"/>
</dbReference>
<keyword evidence="1" id="KW-0808">Transferase</keyword>
<dbReference type="Gene3D" id="3.60.20.40">
    <property type="match status" value="1"/>
</dbReference>
<sequence length="519" mass="56282">MVTAPHHLASQAGLGVLKDGGTAIEAAVAMAATLSAVYPHMTGLGGDAFWLILWPDGRNIAIEACGALAQAADAAFYAGHEQIPWRGGLAANTVAGTVAGWEKALHISAEQQPNLPLERLLRDAIYYAERGRIVTESEAALLKEKQAELTDNKAFSEQFYPKGIPLKAGSIQTMPGLAKTLKILARDGLNSFYDGDLARMIADDLEAVGSPMRYIDGAGYTAELKAPLSVENSYGRIFNTAPPSQGVASLLILALQDRLPLCEAVDSVDFIHGLVEATKKSFQYRNKYVDGQEGAVQHSQSVLRNPTVLDDWAQKIDSKVALPWNEDTQWGDTTWMGAVDHNGVSVSLIQSVYFEFGSGVLLPQTGLIWQNRGTSFRLVEKGWNALMPGRKPFHTLNPAAARLNDGRIMVYGTMGGEGQPQTQAVIFSRYVQYGVPLQEAVSRPRWLLGRTWGQESTSLKIELGFSENVFTELCQRGHDVERLSARSGIMGHAGALVRHHNGVIEGATDPRSDGMVSAW</sequence>
<gene>
    <name evidence="1" type="ORF">KB213_10250</name>
</gene>
<dbReference type="InterPro" id="IPR043137">
    <property type="entry name" value="GGT_ssub_C"/>
</dbReference>
<dbReference type="Pfam" id="PF01019">
    <property type="entry name" value="G_glu_transpept"/>
    <property type="match status" value="1"/>
</dbReference>
<dbReference type="Proteomes" id="UP000677812">
    <property type="component" value="Unassembled WGS sequence"/>
</dbReference>
<dbReference type="EC" id="2.3.2.2" evidence="1"/>
<dbReference type="SUPFAM" id="SSF56235">
    <property type="entry name" value="N-terminal nucleophile aminohydrolases (Ntn hydrolases)"/>
    <property type="match status" value="1"/>
</dbReference>
<dbReference type="Gene3D" id="1.10.246.130">
    <property type="match status" value="1"/>
</dbReference>
<name>A0ABS5E950_9PROT</name>
<evidence type="ECO:0000313" key="1">
    <source>
        <dbReference type="EMBL" id="MBR0560432.1"/>
    </source>
</evidence>
<dbReference type="InterPro" id="IPR043138">
    <property type="entry name" value="GGT_lsub"/>
</dbReference>
<proteinExistence type="predicted"/>
<keyword evidence="2" id="KW-1185">Reference proteome</keyword>
<reference evidence="1 2" key="1">
    <citation type="submission" date="2021-04" db="EMBL/GenBank/DDBJ databases">
        <title>The complete genome sequence of Neokomagataea sp. TBRC 2177.</title>
        <authorList>
            <person name="Charoenyingcharoen P."/>
            <person name="Yukphan P."/>
        </authorList>
    </citation>
    <scope>NUCLEOTIDE SEQUENCE [LARGE SCALE GENOMIC DNA]</scope>
    <source>
        <strain evidence="1 2">TBRC 2177</strain>
    </source>
</reference>
<dbReference type="EMBL" id="JAGRQH010000008">
    <property type="protein sequence ID" value="MBR0560432.1"/>
    <property type="molecule type" value="Genomic_DNA"/>
</dbReference>
<dbReference type="GO" id="GO:0103068">
    <property type="term" value="F:leukotriene C4 gamma-glutamyl transferase activity"/>
    <property type="evidence" value="ECO:0007669"/>
    <property type="project" value="UniProtKB-EC"/>
</dbReference>